<evidence type="ECO:0000256" key="1">
    <source>
        <dbReference type="ARBA" id="ARBA00006249"/>
    </source>
</evidence>
<feature type="compositionally biased region" description="Polar residues" evidence="8">
    <location>
        <begin position="144"/>
        <end position="153"/>
    </location>
</feature>
<evidence type="ECO:0000313" key="10">
    <source>
        <dbReference type="EMBL" id="AOR81304.1"/>
    </source>
</evidence>
<dbReference type="InterPro" id="IPR029058">
    <property type="entry name" value="AB_hydrolase_fold"/>
</dbReference>
<evidence type="ECO:0000256" key="7">
    <source>
        <dbReference type="ARBA" id="ARBA00023157"/>
    </source>
</evidence>
<feature type="signal peptide" evidence="9">
    <location>
        <begin position="1"/>
        <end position="24"/>
    </location>
</feature>
<accession>A0A1D8AGR0</accession>
<dbReference type="Pfam" id="PF07519">
    <property type="entry name" value="Tannase"/>
    <property type="match status" value="1"/>
</dbReference>
<name>A0A1D8AGR0_9SPHN</name>
<feature type="chain" id="PRO_5009104954" description="Feruloyl esterase" evidence="9">
    <location>
        <begin position="25"/>
        <end position="601"/>
    </location>
</feature>
<keyword evidence="4 9" id="KW-0732">Signal</keyword>
<keyword evidence="11" id="KW-1185">Reference proteome</keyword>
<keyword evidence="7" id="KW-1015">Disulfide bond</keyword>
<keyword evidence="2" id="KW-0719">Serine esterase</keyword>
<organism evidence="10 11">
    <name type="scientific">Novosphingobium resinovorum</name>
    <dbReference type="NCBI Taxonomy" id="158500"/>
    <lineage>
        <taxon>Bacteria</taxon>
        <taxon>Pseudomonadati</taxon>
        <taxon>Pseudomonadota</taxon>
        <taxon>Alphaproteobacteria</taxon>
        <taxon>Sphingomonadales</taxon>
        <taxon>Sphingomonadaceae</taxon>
        <taxon>Novosphingobium</taxon>
    </lineage>
</organism>
<keyword evidence="6" id="KW-0106">Calcium</keyword>
<gene>
    <name evidence="10" type="ORF">BES08_29635</name>
</gene>
<comment type="similarity">
    <text evidence="1">Belongs to the tannase family.</text>
</comment>
<dbReference type="SUPFAM" id="SSF53474">
    <property type="entry name" value="alpha/beta-Hydrolases"/>
    <property type="match status" value="1"/>
</dbReference>
<dbReference type="PANTHER" id="PTHR33938">
    <property type="entry name" value="FERULOYL ESTERASE B-RELATED"/>
    <property type="match status" value="1"/>
</dbReference>
<evidence type="ECO:0000256" key="8">
    <source>
        <dbReference type="SAM" id="MobiDB-lite"/>
    </source>
</evidence>
<evidence type="ECO:0000256" key="5">
    <source>
        <dbReference type="ARBA" id="ARBA00022801"/>
    </source>
</evidence>
<evidence type="ECO:0000256" key="2">
    <source>
        <dbReference type="ARBA" id="ARBA00022487"/>
    </source>
</evidence>
<reference evidence="11" key="1">
    <citation type="journal article" date="2017" name="J. Biotechnol.">
        <title>Complete genome sequence of Novosphingobium resinovorum SA1, a versatile xenobiotic-degrading bacterium capable of utilizing sulfanilic acid.</title>
        <authorList>
            <person name="Hegedus B."/>
            <person name="Kos P.B."/>
            <person name="Balint B."/>
            <person name="Maroti G."/>
            <person name="Gan H.M."/>
            <person name="Perei K."/>
            <person name="Rakhely G."/>
        </authorList>
    </citation>
    <scope>NUCLEOTIDE SEQUENCE [LARGE SCALE GENOMIC DNA]</scope>
    <source>
        <strain evidence="11">SA1</strain>
    </source>
</reference>
<evidence type="ECO:0000313" key="11">
    <source>
        <dbReference type="Proteomes" id="UP000094626"/>
    </source>
</evidence>
<evidence type="ECO:0000256" key="6">
    <source>
        <dbReference type="ARBA" id="ARBA00022837"/>
    </source>
</evidence>
<evidence type="ECO:0000256" key="9">
    <source>
        <dbReference type="SAM" id="SignalP"/>
    </source>
</evidence>
<proteinExistence type="inferred from homology"/>
<dbReference type="InterPro" id="IPR011118">
    <property type="entry name" value="Tannase/feruloyl_esterase"/>
</dbReference>
<keyword evidence="3" id="KW-0479">Metal-binding</keyword>
<dbReference type="PANTHER" id="PTHR33938:SF8">
    <property type="entry name" value="CARBOXYLIC ESTER HYDROLASE"/>
    <property type="match status" value="1"/>
</dbReference>
<geneLocation type="plasmid" evidence="10 11">
    <name>pSA3</name>
</geneLocation>
<dbReference type="KEGG" id="nre:BES08_29635"/>
<evidence type="ECO:0008006" key="12">
    <source>
        <dbReference type="Google" id="ProtNLM"/>
    </source>
</evidence>
<sequence length="601" mass="63283">MIHTALAAALGCAGFTMTAAPAHAAGQSCDNSIKATFKPDDQTTVVLVHQFRKGEVLRLNEPKTPFSQQAANDVCLVKLLVGPGHPGPDGAPSTSPGIGLEVWLPSSPNWNGRVHAVGGGGYNGGPHGTPVAIGDGRAGALASQEGSVTSSSDGGHPRSGAVPGMKGGGDFGMNPDGSLNQVLWQDFASRAVHEQALKTKALATLFYGRAPHHSYFEGSSNGGREAYSLAQNHPEDYDGIVGNLPAINWSTFIIGGLYPQLVFQRDLGGVVPTYPQQDLVSQAAIHACDVVGGVHLGYIMDTAACRYDPTKDRAVLCRTDGGSNETADCVTRKQARAFNKIWYGATVDGTAPDPAVDNGWKSGVGGKRIWFGYNRGTSLYNATFSKLFRTNAGVTNTGGPFSHSSDMVALALGDARLASTNFENATGDGADGWKQLSYADLAKAAARAEASQAQFGNVDTKNPNLQAFRARGGKLLGWHGVNDEAIPVQGSMRYYDQVAALQGGPARVQAFYRLYIVPGVGHATPNGTANPAANPPVVSPAQFFKLLVEWVENGKAPERIDLQSPGDKPVMRTQPICPYPQRAVYVQGDPNHAASFKCGEK</sequence>
<evidence type="ECO:0000256" key="4">
    <source>
        <dbReference type="ARBA" id="ARBA00022729"/>
    </source>
</evidence>
<feature type="region of interest" description="Disordered" evidence="8">
    <location>
        <begin position="141"/>
        <end position="163"/>
    </location>
</feature>
<protein>
    <recommendedName>
        <fullName evidence="12">Feruloyl esterase</fullName>
    </recommendedName>
</protein>
<keyword evidence="10" id="KW-0614">Plasmid</keyword>
<keyword evidence="5" id="KW-0378">Hydrolase</keyword>
<dbReference type="GO" id="GO:0046872">
    <property type="term" value="F:metal ion binding"/>
    <property type="evidence" value="ECO:0007669"/>
    <property type="project" value="UniProtKB-KW"/>
</dbReference>
<dbReference type="AlphaFoldDB" id="A0A1D8AGR0"/>
<dbReference type="EMBL" id="CP017078">
    <property type="protein sequence ID" value="AOR81304.1"/>
    <property type="molecule type" value="Genomic_DNA"/>
</dbReference>
<dbReference type="Proteomes" id="UP000094626">
    <property type="component" value="Plasmid pSA3"/>
</dbReference>
<evidence type="ECO:0000256" key="3">
    <source>
        <dbReference type="ARBA" id="ARBA00022723"/>
    </source>
</evidence>
<dbReference type="GO" id="GO:0052689">
    <property type="term" value="F:carboxylic ester hydrolase activity"/>
    <property type="evidence" value="ECO:0007669"/>
    <property type="project" value="UniProtKB-KW"/>
</dbReference>